<dbReference type="Gramene" id="CDP08708">
    <property type="protein sequence ID" value="CDP08708"/>
    <property type="gene ID" value="GSCOC_T00027770001"/>
</dbReference>
<keyword evidence="2" id="KW-1185">Reference proteome</keyword>
<gene>
    <name evidence="1" type="ORF">GSCOC_T00027770001</name>
</gene>
<dbReference type="AlphaFoldDB" id="A0A068UMA0"/>
<dbReference type="STRING" id="49390.A0A068UMA0"/>
<dbReference type="Proteomes" id="UP000295252">
    <property type="component" value="Chromosome IV"/>
</dbReference>
<dbReference type="InParanoid" id="A0A068UMA0"/>
<accession>A0A068UMA0</accession>
<name>A0A068UMA0_COFCA</name>
<organism evidence="1 2">
    <name type="scientific">Coffea canephora</name>
    <name type="common">Robusta coffee</name>
    <dbReference type="NCBI Taxonomy" id="49390"/>
    <lineage>
        <taxon>Eukaryota</taxon>
        <taxon>Viridiplantae</taxon>
        <taxon>Streptophyta</taxon>
        <taxon>Embryophyta</taxon>
        <taxon>Tracheophyta</taxon>
        <taxon>Spermatophyta</taxon>
        <taxon>Magnoliopsida</taxon>
        <taxon>eudicotyledons</taxon>
        <taxon>Gunneridae</taxon>
        <taxon>Pentapetalae</taxon>
        <taxon>asterids</taxon>
        <taxon>lamiids</taxon>
        <taxon>Gentianales</taxon>
        <taxon>Rubiaceae</taxon>
        <taxon>Ixoroideae</taxon>
        <taxon>Gardenieae complex</taxon>
        <taxon>Bertiereae - Coffeeae clade</taxon>
        <taxon>Coffeeae</taxon>
        <taxon>Coffea</taxon>
    </lineage>
</organism>
<dbReference type="PhylomeDB" id="A0A068UMA0"/>
<sequence>MQVRLCRTKNTGEIFALKKLRKLDMLRQGQVEHVRFERNLLVEVDKRIFFLKMLPDSTLLKVFLFLCIIHVRDLIFT</sequence>
<dbReference type="InterPro" id="IPR011009">
    <property type="entry name" value="Kinase-like_dom_sf"/>
</dbReference>
<dbReference type="SUPFAM" id="SSF56112">
    <property type="entry name" value="Protein kinase-like (PK-like)"/>
    <property type="match status" value="1"/>
</dbReference>
<evidence type="ECO:0000313" key="1">
    <source>
        <dbReference type="EMBL" id="CDP08708.1"/>
    </source>
</evidence>
<protein>
    <recommendedName>
        <fullName evidence="3">Protein kinase domain-containing protein</fullName>
    </recommendedName>
</protein>
<proteinExistence type="predicted"/>
<evidence type="ECO:0008006" key="3">
    <source>
        <dbReference type="Google" id="ProtNLM"/>
    </source>
</evidence>
<dbReference type="EMBL" id="HG739119">
    <property type="protein sequence ID" value="CDP08708.1"/>
    <property type="molecule type" value="Genomic_DNA"/>
</dbReference>
<reference evidence="2" key="1">
    <citation type="journal article" date="2014" name="Science">
        <title>The coffee genome provides insight into the convergent evolution of caffeine biosynthesis.</title>
        <authorList>
            <person name="Denoeud F."/>
            <person name="Carretero-Paulet L."/>
            <person name="Dereeper A."/>
            <person name="Droc G."/>
            <person name="Guyot R."/>
            <person name="Pietrella M."/>
            <person name="Zheng C."/>
            <person name="Alberti A."/>
            <person name="Anthony F."/>
            <person name="Aprea G."/>
            <person name="Aury J.M."/>
            <person name="Bento P."/>
            <person name="Bernard M."/>
            <person name="Bocs S."/>
            <person name="Campa C."/>
            <person name="Cenci A."/>
            <person name="Combes M.C."/>
            <person name="Crouzillat D."/>
            <person name="Da Silva C."/>
            <person name="Daddiego L."/>
            <person name="De Bellis F."/>
            <person name="Dussert S."/>
            <person name="Garsmeur O."/>
            <person name="Gayraud T."/>
            <person name="Guignon V."/>
            <person name="Jahn K."/>
            <person name="Jamilloux V."/>
            <person name="Joet T."/>
            <person name="Labadie K."/>
            <person name="Lan T."/>
            <person name="Leclercq J."/>
            <person name="Lepelley M."/>
            <person name="Leroy T."/>
            <person name="Li L.T."/>
            <person name="Librado P."/>
            <person name="Lopez L."/>
            <person name="Munoz A."/>
            <person name="Noel B."/>
            <person name="Pallavicini A."/>
            <person name="Perrotta G."/>
            <person name="Poncet V."/>
            <person name="Pot D."/>
            <person name="Priyono X."/>
            <person name="Rigoreau M."/>
            <person name="Rouard M."/>
            <person name="Rozas J."/>
            <person name="Tranchant-Dubreuil C."/>
            <person name="VanBuren R."/>
            <person name="Zhang Q."/>
            <person name="Andrade A.C."/>
            <person name="Argout X."/>
            <person name="Bertrand B."/>
            <person name="de Kochko A."/>
            <person name="Graziosi G."/>
            <person name="Henry R.J."/>
            <person name="Jayarama X."/>
            <person name="Ming R."/>
            <person name="Nagai C."/>
            <person name="Rounsley S."/>
            <person name="Sankoff D."/>
            <person name="Giuliano G."/>
            <person name="Albert V.A."/>
            <person name="Wincker P."/>
            <person name="Lashermes P."/>
        </authorList>
    </citation>
    <scope>NUCLEOTIDE SEQUENCE [LARGE SCALE GENOMIC DNA]</scope>
    <source>
        <strain evidence="2">cv. DH200-94</strain>
    </source>
</reference>
<dbReference type="Gene3D" id="3.30.200.20">
    <property type="entry name" value="Phosphorylase Kinase, domain 1"/>
    <property type="match status" value="1"/>
</dbReference>
<evidence type="ECO:0000313" key="2">
    <source>
        <dbReference type="Proteomes" id="UP000295252"/>
    </source>
</evidence>